<accession>A0A932GMN7</accession>
<dbReference type="Pfam" id="PF02954">
    <property type="entry name" value="HTH_8"/>
    <property type="match status" value="1"/>
</dbReference>
<dbReference type="InterPro" id="IPR009057">
    <property type="entry name" value="Homeodomain-like_sf"/>
</dbReference>
<dbReference type="Gene3D" id="1.10.10.60">
    <property type="entry name" value="Homeodomain-like"/>
    <property type="match status" value="1"/>
</dbReference>
<gene>
    <name evidence="2" type="ORF">HYY65_01385</name>
</gene>
<evidence type="ECO:0000259" key="1">
    <source>
        <dbReference type="Pfam" id="PF02954"/>
    </source>
</evidence>
<protein>
    <recommendedName>
        <fullName evidence="1">DNA binding HTH domain-containing protein</fullName>
    </recommendedName>
</protein>
<organism evidence="2 3">
    <name type="scientific">Tectimicrobiota bacterium</name>
    <dbReference type="NCBI Taxonomy" id="2528274"/>
    <lineage>
        <taxon>Bacteria</taxon>
        <taxon>Pseudomonadati</taxon>
        <taxon>Nitrospinota/Tectimicrobiota group</taxon>
        <taxon>Candidatus Tectimicrobiota</taxon>
    </lineage>
</organism>
<dbReference type="Proteomes" id="UP000741360">
    <property type="component" value="Unassembled WGS sequence"/>
</dbReference>
<reference evidence="2" key="1">
    <citation type="submission" date="2020-07" db="EMBL/GenBank/DDBJ databases">
        <title>Huge and variable diversity of episymbiotic CPR bacteria and DPANN archaea in groundwater ecosystems.</title>
        <authorList>
            <person name="He C.Y."/>
            <person name="Keren R."/>
            <person name="Whittaker M."/>
            <person name="Farag I.F."/>
            <person name="Doudna J."/>
            <person name="Cate J.H.D."/>
            <person name="Banfield J.F."/>
        </authorList>
    </citation>
    <scope>NUCLEOTIDE SEQUENCE</scope>
    <source>
        <strain evidence="2">NC_groundwater_717_Ag_S-0.2um_59_8</strain>
    </source>
</reference>
<dbReference type="InterPro" id="IPR002197">
    <property type="entry name" value="HTH_Fis"/>
</dbReference>
<dbReference type="EMBL" id="JACPSX010000025">
    <property type="protein sequence ID" value="MBI3013728.1"/>
    <property type="molecule type" value="Genomic_DNA"/>
</dbReference>
<name>A0A932GMN7_UNCTE</name>
<comment type="caution">
    <text evidence="2">The sequence shown here is derived from an EMBL/GenBank/DDBJ whole genome shotgun (WGS) entry which is preliminary data.</text>
</comment>
<sequence>MASNMRKRAQAMEPFPLGVQDQSLGKVREEAEREHILSVLKITEGNRARAARILGISRKTLWKKLKHLGVSWPPALPKGNVQG</sequence>
<dbReference type="GO" id="GO:0043565">
    <property type="term" value="F:sequence-specific DNA binding"/>
    <property type="evidence" value="ECO:0007669"/>
    <property type="project" value="InterPro"/>
</dbReference>
<dbReference type="SUPFAM" id="SSF46689">
    <property type="entry name" value="Homeodomain-like"/>
    <property type="match status" value="1"/>
</dbReference>
<dbReference type="PRINTS" id="PR01590">
    <property type="entry name" value="HTHFIS"/>
</dbReference>
<feature type="domain" description="DNA binding HTH" evidence="1">
    <location>
        <begin position="28"/>
        <end position="66"/>
    </location>
</feature>
<evidence type="ECO:0000313" key="2">
    <source>
        <dbReference type="EMBL" id="MBI3013728.1"/>
    </source>
</evidence>
<proteinExistence type="predicted"/>
<evidence type="ECO:0000313" key="3">
    <source>
        <dbReference type="Proteomes" id="UP000741360"/>
    </source>
</evidence>
<dbReference type="AlphaFoldDB" id="A0A932GMN7"/>